<dbReference type="AlphaFoldDB" id="A0A267HTD2"/>
<evidence type="ECO:0000313" key="2">
    <source>
        <dbReference type="Proteomes" id="UP000216797"/>
    </source>
</evidence>
<comment type="caution">
    <text evidence="1">The sequence shown here is derived from an EMBL/GenBank/DDBJ whole genome shotgun (WGS) entry which is preliminary data.</text>
</comment>
<sequence>MTILLERKYGRKENQLLMFLYLKKVERGCLKKKDRIKKPNLPVHFLSSFFNRLFGIHLYDV</sequence>
<accession>A0A267HTD2</accession>
<evidence type="ECO:0000313" key="1">
    <source>
        <dbReference type="EMBL" id="PAB00768.1"/>
    </source>
</evidence>
<dbReference type="EMBL" id="LHUG01000005">
    <property type="protein sequence ID" value="PAB00768.1"/>
    <property type="molecule type" value="Genomic_DNA"/>
</dbReference>
<dbReference type="Proteomes" id="UP000216797">
    <property type="component" value="Unassembled WGS sequence"/>
</dbReference>
<protein>
    <submittedName>
        <fullName evidence="1">Uncharacterized protein</fullName>
    </submittedName>
</protein>
<reference evidence="1 2" key="1">
    <citation type="submission" date="2015-08" db="EMBL/GenBank/DDBJ databases">
        <title>Enterococcus genome sequence.</title>
        <authorList>
            <person name="Acedo J.Z."/>
            <person name="Vederas J.C."/>
        </authorList>
    </citation>
    <scope>NUCLEOTIDE SEQUENCE [LARGE SCALE GENOMIC DNA]</scope>
    <source>
        <strain evidence="1 2">49</strain>
    </source>
</reference>
<name>A0A267HTD2_9ENTE</name>
<gene>
    <name evidence="1" type="ORF">AKL21_05800</name>
</gene>
<proteinExistence type="predicted"/>
<keyword evidence="2" id="KW-1185">Reference proteome</keyword>
<organism evidence="1 2">
    <name type="scientific">Enterococcus canintestini</name>
    <dbReference type="NCBI Taxonomy" id="317010"/>
    <lineage>
        <taxon>Bacteria</taxon>
        <taxon>Bacillati</taxon>
        <taxon>Bacillota</taxon>
        <taxon>Bacilli</taxon>
        <taxon>Lactobacillales</taxon>
        <taxon>Enterococcaceae</taxon>
        <taxon>Enterococcus</taxon>
    </lineage>
</organism>